<dbReference type="InterPro" id="IPR003421">
    <property type="entry name" value="Opine_DH"/>
</dbReference>
<keyword evidence="10" id="KW-1185">Reference proteome</keyword>
<evidence type="ECO:0000256" key="4">
    <source>
        <dbReference type="ARBA" id="ARBA00022655"/>
    </source>
</evidence>
<gene>
    <name evidence="9" type="ORF">GGQ67_000585</name>
</gene>
<sequence length="358" mass="38040">MRVSILGAGAIAFGVAAYLSKEGFSPTLWSPSGERTRALASGEPLVATGAVETTATVRVAGECREAVEDADVVMIALPAYGHKKVIDAAVPYLKAGTPVIISSHSSFGALYLSQRLARRQVSLPIIVWGTTLVTGRQSSATSVQVATVRQKLDVATLPASAADEGFELCTKLFGDRFVRRDGLLAIALSNLNPQNHLGIALLNLTRMEKGETWSQGGNVTPAVGRFIEALDAERLAIAGHFGVSVRTVEEHFSLSFHVPMGTVSEMNQEMDRQGRGGLGPTTIESRYILEDFPFGIFPTAVLGKIIGRPAVLHESGISIMSAAYGRDLTADNDLLPALSIEGMSAEDLQSICRNGYQG</sequence>
<dbReference type="UniPathway" id="UPA00028">
    <property type="reaction ID" value="UER00004"/>
</dbReference>
<feature type="domain" description="Ketopantoate reductase N-terminal" evidence="8">
    <location>
        <begin position="4"/>
        <end position="105"/>
    </location>
</feature>
<evidence type="ECO:0000313" key="10">
    <source>
        <dbReference type="Proteomes" id="UP000582090"/>
    </source>
</evidence>
<keyword evidence="4" id="KW-0566">Pantothenate biosynthesis</keyword>
<organism evidence="9 10">
    <name type="scientific">Rhizobium metallidurans</name>
    <dbReference type="NCBI Taxonomy" id="1265931"/>
    <lineage>
        <taxon>Bacteria</taxon>
        <taxon>Pseudomonadati</taxon>
        <taxon>Pseudomonadota</taxon>
        <taxon>Alphaproteobacteria</taxon>
        <taxon>Hyphomicrobiales</taxon>
        <taxon>Rhizobiaceae</taxon>
        <taxon>Rhizobium/Agrobacterium group</taxon>
        <taxon>Rhizobium</taxon>
    </lineage>
</organism>
<dbReference type="InterPro" id="IPR036291">
    <property type="entry name" value="NAD(P)-bd_dom_sf"/>
</dbReference>
<dbReference type="Pfam" id="PF02317">
    <property type="entry name" value="Octopine_DH"/>
    <property type="match status" value="1"/>
</dbReference>
<dbReference type="Proteomes" id="UP000582090">
    <property type="component" value="Unassembled WGS sequence"/>
</dbReference>
<comment type="catalytic activity">
    <reaction evidence="6">
        <text>(R)-pantoate + NADP(+) = 2-dehydropantoate + NADPH + H(+)</text>
        <dbReference type="Rhea" id="RHEA:16233"/>
        <dbReference type="ChEBI" id="CHEBI:11561"/>
        <dbReference type="ChEBI" id="CHEBI:15378"/>
        <dbReference type="ChEBI" id="CHEBI:15980"/>
        <dbReference type="ChEBI" id="CHEBI:57783"/>
        <dbReference type="ChEBI" id="CHEBI:58349"/>
        <dbReference type="EC" id="1.1.1.169"/>
    </reaction>
</comment>
<dbReference type="EMBL" id="JACIDW010000001">
    <property type="protein sequence ID" value="MBB3962967.1"/>
    <property type="molecule type" value="Genomic_DNA"/>
</dbReference>
<dbReference type="InterPro" id="IPR013332">
    <property type="entry name" value="KPR_N"/>
</dbReference>
<comment type="pathway">
    <text evidence="1">Cofactor biosynthesis; (R)-pantothenate biosynthesis; (R)-pantoate from 3-methyl-2-oxobutanoate: step 2/2.</text>
</comment>
<dbReference type="SUPFAM" id="SSF51735">
    <property type="entry name" value="NAD(P)-binding Rossmann-fold domains"/>
    <property type="match status" value="1"/>
</dbReference>
<dbReference type="Pfam" id="PF02558">
    <property type="entry name" value="ApbA"/>
    <property type="match status" value="1"/>
</dbReference>
<dbReference type="Gene3D" id="3.40.50.720">
    <property type="entry name" value="NAD(P)-binding Rossmann-like Domain"/>
    <property type="match status" value="1"/>
</dbReference>
<keyword evidence="5 9" id="KW-0560">Oxidoreductase</keyword>
<evidence type="ECO:0000256" key="1">
    <source>
        <dbReference type="ARBA" id="ARBA00004994"/>
    </source>
</evidence>
<dbReference type="InterPro" id="IPR013328">
    <property type="entry name" value="6PGD_dom2"/>
</dbReference>
<feature type="domain" description="Opine dehydrogenase" evidence="7">
    <location>
        <begin position="181"/>
        <end position="323"/>
    </location>
</feature>
<dbReference type="PANTHER" id="PTHR38015">
    <property type="entry name" value="BLR6086 PROTEIN"/>
    <property type="match status" value="1"/>
</dbReference>
<evidence type="ECO:0000313" key="9">
    <source>
        <dbReference type="EMBL" id="MBB3962967.1"/>
    </source>
</evidence>
<dbReference type="GO" id="GO:0008677">
    <property type="term" value="F:2-dehydropantoate 2-reductase activity"/>
    <property type="evidence" value="ECO:0007669"/>
    <property type="project" value="UniProtKB-EC"/>
</dbReference>
<accession>A0A7W6G9I6</accession>
<dbReference type="PANTHER" id="PTHR38015:SF1">
    <property type="entry name" value="OPINE DEHYDROGENASE DOMAIN-CONTAINING PROTEIN"/>
    <property type="match status" value="1"/>
</dbReference>
<evidence type="ECO:0000256" key="6">
    <source>
        <dbReference type="ARBA" id="ARBA00048793"/>
    </source>
</evidence>
<dbReference type="InterPro" id="IPR008927">
    <property type="entry name" value="6-PGluconate_DH-like_C_sf"/>
</dbReference>
<evidence type="ECO:0000256" key="3">
    <source>
        <dbReference type="ARBA" id="ARBA00019465"/>
    </source>
</evidence>
<comment type="similarity">
    <text evidence="2">Belongs to the lysopine/nopaline/octopine/opine/vitopine dehydrogenases family.</text>
</comment>
<dbReference type="Gene3D" id="1.10.1040.10">
    <property type="entry name" value="N-(1-d-carboxylethyl)-l-norvaline Dehydrogenase, domain 2"/>
    <property type="match status" value="1"/>
</dbReference>
<name>A0A7W6G9I6_9HYPH</name>
<evidence type="ECO:0000256" key="5">
    <source>
        <dbReference type="ARBA" id="ARBA00023002"/>
    </source>
</evidence>
<evidence type="ECO:0000256" key="2">
    <source>
        <dbReference type="ARBA" id="ARBA00008730"/>
    </source>
</evidence>
<proteinExistence type="inferred from homology"/>
<evidence type="ECO:0000259" key="7">
    <source>
        <dbReference type="Pfam" id="PF02317"/>
    </source>
</evidence>
<dbReference type="SUPFAM" id="SSF48179">
    <property type="entry name" value="6-phosphogluconate dehydrogenase C-terminal domain-like"/>
    <property type="match status" value="1"/>
</dbReference>
<protein>
    <recommendedName>
        <fullName evidence="3">2-dehydropantoate 2-reductase</fullName>
    </recommendedName>
</protein>
<reference evidence="9 10" key="1">
    <citation type="submission" date="2020-08" db="EMBL/GenBank/DDBJ databases">
        <title>Genomic Encyclopedia of Type Strains, Phase IV (KMG-IV): sequencing the most valuable type-strain genomes for metagenomic binning, comparative biology and taxonomic classification.</title>
        <authorList>
            <person name="Goeker M."/>
        </authorList>
    </citation>
    <scope>NUCLEOTIDE SEQUENCE [LARGE SCALE GENOMIC DNA]</scope>
    <source>
        <strain evidence="9 10">DSM 26575</strain>
    </source>
</reference>
<dbReference type="AlphaFoldDB" id="A0A7W6G9I6"/>
<comment type="caution">
    <text evidence="9">The sequence shown here is derived from an EMBL/GenBank/DDBJ whole genome shotgun (WGS) entry which is preliminary data.</text>
</comment>
<dbReference type="GO" id="GO:0015940">
    <property type="term" value="P:pantothenate biosynthetic process"/>
    <property type="evidence" value="ECO:0007669"/>
    <property type="project" value="UniProtKB-UniPathway"/>
</dbReference>
<evidence type="ECO:0000259" key="8">
    <source>
        <dbReference type="Pfam" id="PF02558"/>
    </source>
</evidence>
<dbReference type="InterPro" id="IPR051729">
    <property type="entry name" value="Opine/Lysopine_DH"/>
</dbReference>
<dbReference type="RefSeq" id="WP_183898874.1">
    <property type="nucleotide sequence ID" value="NZ_JACIDW010000001.1"/>
</dbReference>